<name>A0AAW7ZGU6_9FIRM</name>
<keyword evidence="3" id="KW-1185">Reference proteome</keyword>
<dbReference type="EMBL" id="JARPTC010000019">
    <property type="protein sequence ID" value="MDO7788040.1"/>
    <property type="molecule type" value="Genomic_DNA"/>
</dbReference>
<keyword evidence="1" id="KW-1133">Transmembrane helix</keyword>
<dbReference type="InterPro" id="IPR019074">
    <property type="entry name" value="YabQ"/>
</dbReference>
<reference evidence="2" key="1">
    <citation type="journal article" date="2023" name="J. Hazard. Mater.">
        <title>Anaerobic biodegradation of pyrene and benzo[a]pyrene by a new sulfate-reducing Desulforamulus aquiferis strain DSA.</title>
        <authorList>
            <person name="Zhang Z."/>
            <person name="Sun J."/>
            <person name="Gong X."/>
            <person name="Wang C."/>
            <person name="Wang H."/>
        </authorList>
    </citation>
    <scope>NUCLEOTIDE SEQUENCE</scope>
    <source>
        <strain evidence="2">DSA</strain>
    </source>
</reference>
<organism evidence="2 3">
    <name type="scientific">Desulforamulus aquiferis</name>
    <dbReference type="NCBI Taxonomy" id="1397668"/>
    <lineage>
        <taxon>Bacteria</taxon>
        <taxon>Bacillati</taxon>
        <taxon>Bacillota</taxon>
        <taxon>Clostridia</taxon>
        <taxon>Eubacteriales</taxon>
        <taxon>Peptococcaceae</taxon>
        <taxon>Desulforamulus</taxon>
    </lineage>
</organism>
<accession>A0AAW7ZGU6</accession>
<dbReference type="AlphaFoldDB" id="A0AAW7ZGU6"/>
<keyword evidence="1" id="KW-0472">Membrane</keyword>
<keyword evidence="1" id="KW-0812">Transmembrane</keyword>
<dbReference type="Proteomes" id="UP001172911">
    <property type="component" value="Unassembled WGS sequence"/>
</dbReference>
<feature type="transmembrane region" description="Helical" evidence="1">
    <location>
        <begin position="99"/>
        <end position="121"/>
    </location>
</feature>
<comment type="caution">
    <text evidence="2">The sequence shown here is derived from an EMBL/GenBank/DDBJ whole genome shotgun (WGS) entry which is preliminary data.</text>
</comment>
<proteinExistence type="predicted"/>
<feature type="transmembrane region" description="Helical" evidence="1">
    <location>
        <begin position="127"/>
        <end position="148"/>
    </location>
</feature>
<reference evidence="2" key="2">
    <citation type="submission" date="2023-03" db="EMBL/GenBank/DDBJ databases">
        <authorList>
            <person name="Zhang Z."/>
        </authorList>
    </citation>
    <scope>NUCLEOTIDE SEQUENCE</scope>
    <source>
        <strain evidence="2">DSA</strain>
    </source>
</reference>
<evidence type="ECO:0000313" key="2">
    <source>
        <dbReference type="EMBL" id="MDO7788040.1"/>
    </source>
</evidence>
<gene>
    <name evidence="2" type="primary">yabQ</name>
    <name evidence="2" type="ORF">P6N53_12480</name>
</gene>
<evidence type="ECO:0000256" key="1">
    <source>
        <dbReference type="SAM" id="Phobius"/>
    </source>
</evidence>
<dbReference type="Pfam" id="PF09578">
    <property type="entry name" value="Spore_YabQ"/>
    <property type="match status" value="1"/>
</dbReference>
<feature type="transmembrane region" description="Helical" evidence="1">
    <location>
        <begin position="69"/>
        <end position="87"/>
    </location>
</feature>
<sequence>MVPLLDQFYYFALTILIGVVSGFCYDLYKVTRGNLRLKRVGTALGDILFWLILTAVVFALLLAGNWGEVRLYVLLGLVIGALIYLNLLSKNATRLLQLVFRLINRLWQILIQMVSIVWKIICLPFRLVYLSVAIPLGILGLVFNKTWWGIKFILNKLIGQPIKRGRKGIRRKLANIFPIFEYKDDK</sequence>
<feature type="transmembrane region" description="Helical" evidence="1">
    <location>
        <begin position="7"/>
        <end position="28"/>
    </location>
</feature>
<dbReference type="NCBIfam" id="TIGR02893">
    <property type="entry name" value="spore_yabQ"/>
    <property type="match status" value="1"/>
</dbReference>
<protein>
    <submittedName>
        <fullName evidence="2">Spore cortex biosynthesis protein YabQ</fullName>
    </submittedName>
</protein>
<feature type="transmembrane region" description="Helical" evidence="1">
    <location>
        <begin position="40"/>
        <end position="63"/>
    </location>
</feature>
<evidence type="ECO:0000313" key="3">
    <source>
        <dbReference type="Proteomes" id="UP001172911"/>
    </source>
</evidence>
<dbReference type="RefSeq" id="WP_304543606.1">
    <property type="nucleotide sequence ID" value="NZ_JARPTC010000019.1"/>
</dbReference>